<keyword evidence="4" id="KW-1185">Reference proteome</keyword>
<evidence type="ECO:0000313" key="5">
    <source>
        <dbReference type="RefSeq" id="XP_022088434.1"/>
    </source>
</evidence>
<gene>
    <name evidence="5" type="primary">LOC110978071</name>
</gene>
<dbReference type="InterPro" id="IPR001304">
    <property type="entry name" value="C-type_lectin-like"/>
</dbReference>
<dbReference type="KEGG" id="aplc:110978071"/>
<dbReference type="AlphaFoldDB" id="A0A8B7Y5G1"/>
<dbReference type="InterPro" id="IPR016186">
    <property type="entry name" value="C-type_lectin-like/link_sf"/>
</dbReference>
<dbReference type="PROSITE" id="PS50041">
    <property type="entry name" value="C_TYPE_LECTIN_2"/>
    <property type="match status" value="3"/>
</dbReference>
<dbReference type="Pfam" id="PF00059">
    <property type="entry name" value="Lectin_C"/>
    <property type="match status" value="3"/>
</dbReference>
<keyword evidence="2" id="KW-0732">Signal</keyword>
<dbReference type="GeneID" id="110978071"/>
<feature type="domain" description="C-type lectin" evidence="3">
    <location>
        <begin position="28"/>
        <end position="138"/>
    </location>
</feature>
<dbReference type="SUPFAM" id="SSF56436">
    <property type="entry name" value="C-type lectin-like"/>
    <property type="match status" value="4"/>
</dbReference>
<dbReference type="Proteomes" id="UP000694845">
    <property type="component" value="Unplaced"/>
</dbReference>
<sequence length="496" mass="55151">MNYQFVLLFWSLLAAVSVDGCGVGWVQHNNLCYQVVAERADWLTARQNCHTKGGDLVVIPNQETASFLNETLAGVQGSHWIGLHTRSTSPDFVWVDDLTNVTEFSNWAPAQPNYSSFSSEECVYISSGSGLWYSASCDWLSYPYICQREMGILPKCDVGNGWQSHNGKCYKVLNELLKWQSAEESCASYPGGHLASATSHDDVMFITNMWVTSGSSLWIGLSDKNRTVAGDYVWSDGSTYTDAYTNWENSQPNNDYFGDGGDCAEVGEEGEWRIRGCATNYRYPLCAISEGTCAQGWHIVNGHCYQVNSYARKTWTDAKRHCEAQDGYLVTVQGSFETTLIQGFLPDLTDLGVKTLFIGISDQKEDGVFRWVDDAPTTYDIWAPSQPMNTNHTDCGYIFTGNLAAEWMTGDCFELGAYICEISAGVPVNPVPPEMETGKCEPGWALHGNFCYEFSLEKQTWADANTSCVNLGSQLASIHGDREQSFFSIRLPELED</sequence>
<dbReference type="CDD" id="cd00037">
    <property type="entry name" value="CLECT"/>
    <property type="match status" value="3"/>
</dbReference>
<evidence type="ECO:0000259" key="3">
    <source>
        <dbReference type="PROSITE" id="PS50041"/>
    </source>
</evidence>
<protein>
    <submittedName>
        <fullName evidence="5">Secretory phospholipase A2 receptor-like</fullName>
    </submittedName>
</protein>
<evidence type="ECO:0000256" key="2">
    <source>
        <dbReference type="SAM" id="SignalP"/>
    </source>
</evidence>
<evidence type="ECO:0000256" key="1">
    <source>
        <dbReference type="ARBA" id="ARBA00023157"/>
    </source>
</evidence>
<reference evidence="5" key="1">
    <citation type="submission" date="2025-08" db="UniProtKB">
        <authorList>
            <consortium name="RefSeq"/>
        </authorList>
    </citation>
    <scope>IDENTIFICATION</scope>
</reference>
<evidence type="ECO:0000313" key="4">
    <source>
        <dbReference type="Proteomes" id="UP000694845"/>
    </source>
</evidence>
<dbReference type="OMA" id="NGHCYQV"/>
<dbReference type="PROSITE" id="PS00615">
    <property type="entry name" value="C_TYPE_LECTIN_1"/>
    <property type="match status" value="1"/>
</dbReference>
<dbReference type="Gene3D" id="3.10.100.10">
    <property type="entry name" value="Mannose-Binding Protein A, subunit A"/>
    <property type="match status" value="4"/>
</dbReference>
<feature type="signal peptide" evidence="2">
    <location>
        <begin position="1"/>
        <end position="20"/>
    </location>
</feature>
<accession>A0A8B7Y5G1</accession>
<dbReference type="InterPro" id="IPR018378">
    <property type="entry name" value="C-type_lectin_CS"/>
</dbReference>
<organism evidence="4 5">
    <name type="scientific">Acanthaster planci</name>
    <name type="common">Crown-of-thorns starfish</name>
    <dbReference type="NCBI Taxonomy" id="133434"/>
    <lineage>
        <taxon>Eukaryota</taxon>
        <taxon>Metazoa</taxon>
        <taxon>Echinodermata</taxon>
        <taxon>Eleutherozoa</taxon>
        <taxon>Asterozoa</taxon>
        <taxon>Asteroidea</taxon>
        <taxon>Valvatacea</taxon>
        <taxon>Valvatida</taxon>
        <taxon>Acanthasteridae</taxon>
        <taxon>Acanthaster</taxon>
    </lineage>
</organism>
<dbReference type="OrthoDB" id="441660at2759"/>
<proteinExistence type="predicted"/>
<feature type="chain" id="PRO_5033989842" evidence="2">
    <location>
        <begin position="21"/>
        <end position="496"/>
    </location>
</feature>
<dbReference type="InterPro" id="IPR016187">
    <property type="entry name" value="CTDL_fold"/>
</dbReference>
<dbReference type="RefSeq" id="XP_022088434.1">
    <property type="nucleotide sequence ID" value="XM_022232742.1"/>
</dbReference>
<dbReference type="PANTHER" id="PTHR22803">
    <property type="entry name" value="MANNOSE, PHOSPHOLIPASE, LECTIN RECEPTOR RELATED"/>
    <property type="match status" value="1"/>
</dbReference>
<feature type="domain" description="C-type lectin" evidence="3">
    <location>
        <begin position="165"/>
        <end position="283"/>
    </location>
</feature>
<keyword evidence="1" id="KW-1015">Disulfide bond</keyword>
<feature type="domain" description="C-type lectin" evidence="3">
    <location>
        <begin position="300"/>
        <end position="421"/>
    </location>
</feature>
<dbReference type="SMART" id="SM00034">
    <property type="entry name" value="CLECT"/>
    <property type="match status" value="3"/>
</dbReference>
<dbReference type="InterPro" id="IPR050111">
    <property type="entry name" value="C-type_lectin/snaclec_domain"/>
</dbReference>
<name>A0A8B7Y5G1_ACAPL</name>